<keyword evidence="11" id="KW-1185">Reference proteome</keyword>
<evidence type="ECO:0000256" key="3">
    <source>
        <dbReference type="ARBA" id="ARBA00023125"/>
    </source>
</evidence>
<dbReference type="Gene3D" id="1.10.10.60">
    <property type="entry name" value="Homeodomain-like"/>
    <property type="match status" value="1"/>
</dbReference>
<evidence type="ECO:0000256" key="8">
    <source>
        <dbReference type="SAM" id="MobiDB-lite"/>
    </source>
</evidence>
<dbReference type="PANTHER" id="PTHR45664:SF18">
    <property type="entry name" value="HOMEOBOX PROTEIN HOX3"/>
    <property type="match status" value="1"/>
</dbReference>
<feature type="compositionally biased region" description="Low complexity" evidence="8">
    <location>
        <begin position="245"/>
        <end position="258"/>
    </location>
</feature>
<dbReference type="CDD" id="cd00086">
    <property type="entry name" value="homeodomain"/>
    <property type="match status" value="1"/>
</dbReference>
<evidence type="ECO:0000256" key="7">
    <source>
        <dbReference type="RuleBase" id="RU000682"/>
    </source>
</evidence>
<feature type="compositionally biased region" description="Basic and acidic residues" evidence="8">
    <location>
        <begin position="334"/>
        <end position="346"/>
    </location>
</feature>
<keyword evidence="2" id="KW-0217">Developmental protein</keyword>
<dbReference type="GO" id="GO:0000981">
    <property type="term" value="F:DNA-binding transcription factor activity, RNA polymerase II-specific"/>
    <property type="evidence" value="ECO:0007669"/>
    <property type="project" value="InterPro"/>
</dbReference>
<dbReference type="InterPro" id="IPR001827">
    <property type="entry name" value="Homeobox_Antennapedia_CS"/>
</dbReference>
<dbReference type="InterPro" id="IPR009057">
    <property type="entry name" value="Homeodomain-like_sf"/>
</dbReference>
<evidence type="ECO:0000259" key="9">
    <source>
        <dbReference type="PROSITE" id="PS50071"/>
    </source>
</evidence>
<feature type="compositionally biased region" description="Polar residues" evidence="8">
    <location>
        <begin position="455"/>
        <end position="467"/>
    </location>
</feature>
<dbReference type="PANTHER" id="PTHR45664">
    <property type="entry name" value="PROTEIN ZERKNUELLT 1-RELATED"/>
    <property type="match status" value="1"/>
</dbReference>
<proteinExistence type="predicted"/>
<protein>
    <recommendedName>
        <fullName evidence="9">Homeobox domain-containing protein</fullName>
    </recommendedName>
</protein>
<dbReference type="InterPro" id="IPR001356">
    <property type="entry name" value="HD"/>
</dbReference>
<evidence type="ECO:0000313" key="10">
    <source>
        <dbReference type="EMBL" id="KAK2166088.1"/>
    </source>
</evidence>
<dbReference type="AlphaFoldDB" id="A0AAD9NEY6"/>
<dbReference type="FunFam" id="1.10.10.60:FF:000504">
    <property type="entry name" value="Transcription factor RFX3"/>
    <property type="match status" value="1"/>
</dbReference>
<organism evidence="10 11">
    <name type="scientific">Paralvinella palmiformis</name>
    <dbReference type="NCBI Taxonomy" id="53620"/>
    <lineage>
        <taxon>Eukaryota</taxon>
        <taxon>Metazoa</taxon>
        <taxon>Spiralia</taxon>
        <taxon>Lophotrochozoa</taxon>
        <taxon>Annelida</taxon>
        <taxon>Polychaeta</taxon>
        <taxon>Sedentaria</taxon>
        <taxon>Canalipalpata</taxon>
        <taxon>Terebellida</taxon>
        <taxon>Terebelliformia</taxon>
        <taxon>Alvinellidae</taxon>
        <taxon>Paralvinella</taxon>
    </lineage>
</organism>
<dbReference type="EMBL" id="JAODUP010000042">
    <property type="protein sequence ID" value="KAK2166088.1"/>
    <property type="molecule type" value="Genomic_DNA"/>
</dbReference>
<dbReference type="PROSITE" id="PS00027">
    <property type="entry name" value="HOMEOBOX_1"/>
    <property type="match status" value="1"/>
</dbReference>
<evidence type="ECO:0000256" key="4">
    <source>
        <dbReference type="ARBA" id="ARBA00023155"/>
    </source>
</evidence>
<sequence>MPLSDNCHNRYNGRRAEVLSGSDHWERHIWCYEAKVIRLRIMRTVPDDTCNRSVSGCSNPTPLTVYPVRCRYPPGRVLVARSGTGSVTEISGDVPEMSAPCQNELGFVGREMVKMHYENPGQQYNSQSAYYNGYGCYDNQMAYGGGMMAAAASAPMDGYSHRSSCLMQGSPMGQAAPPPPACHLPNNPGMDISQLYGVSNTWQGQSSLPPHVLTPVPTPPPPPGGVAKAPHEIYPWMRESRSNGKQKSQQPQHQQPQQTMSGSPDDFQETGPTQPSKRARTAYTSAQLVELEKEFHFNRYLCRPRRIEMAALLNLSERQIKIWFQNRRMKYKKEQKQKGVLDKHMDQSMTSEGPKAAMDDCLGQDQIGCSGSPSAQSLKAAPPSGGQFMIDPESIKRDSVSPDPSSSSLSNLSHLAHLPGHQQSRMSPCSRASAGPNQPRHLQSASMGQSPPAMTFNQIHGSGNSGNCHVGPGSPLGISIPSGSPMDGHVTYTQPYELNRQTMPLQMPPNVQCGIQSDPGGCSAFHWMADSIEDRFGQKSTKSTRSDFCLPEVRYGATSGNRYQPSDGR</sequence>
<dbReference type="SMART" id="SM00389">
    <property type="entry name" value="HOX"/>
    <property type="match status" value="1"/>
</dbReference>
<feature type="compositionally biased region" description="Polar residues" evidence="8">
    <location>
        <begin position="270"/>
        <end position="281"/>
    </location>
</feature>
<feature type="DNA-binding region" description="Homeobox" evidence="6">
    <location>
        <begin position="276"/>
        <end position="335"/>
    </location>
</feature>
<comment type="subcellular location">
    <subcellularLocation>
        <location evidence="1 6 7">Nucleus</location>
    </subcellularLocation>
</comment>
<reference evidence="10" key="1">
    <citation type="journal article" date="2023" name="Mol. Biol. Evol.">
        <title>Third-Generation Sequencing Reveals the Adaptive Role of the Epigenome in Three Deep-Sea Polychaetes.</title>
        <authorList>
            <person name="Perez M."/>
            <person name="Aroh O."/>
            <person name="Sun Y."/>
            <person name="Lan Y."/>
            <person name="Juniper S.K."/>
            <person name="Young C.R."/>
            <person name="Angers B."/>
            <person name="Qian P.Y."/>
        </authorList>
    </citation>
    <scope>NUCLEOTIDE SEQUENCE</scope>
    <source>
        <strain evidence="10">P08H-3</strain>
    </source>
</reference>
<feature type="compositionally biased region" description="Polar residues" evidence="8">
    <location>
        <begin position="367"/>
        <end position="377"/>
    </location>
</feature>
<keyword evidence="4 6" id="KW-0371">Homeobox</keyword>
<dbReference type="InterPro" id="IPR017970">
    <property type="entry name" value="Homeobox_CS"/>
</dbReference>
<feature type="domain" description="Homeobox" evidence="9">
    <location>
        <begin position="274"/>
        <end position="334"/>
    </location>
</feature>
<evidence type="ECO:0000256" key="2">
    <source>
        <dbReference type="ARBA" id="ARBA00022473"/>
    </source>
</evidence>
<gene>
    <name evidence="10" type="ORF">LSH36_42g06004</name>
</gene>
<dbReference type="Proteomes" id="UP001208570">
    <property type="component" value="Unassembled WGS sequence"/>
</dbReference>
<feature type="compositionally biased region" description="Polar residues" evidence="8">
    <location>
        <begin position="440"/>
        <end position="449"/>
    </location>
</feature>
<evidence type="ECO:0000256" key="5">
    <source>
        <dbReference type="ARBA" id="ARBA00023242"/>
    </source>
</evidence>
<name>A0AAD9NEY6_9ANNE</name>
<evidence type="ECO:0000313" key="11">
    <source>
        <dbReference type="Proteomes" id="UP001208570"/>
    </source>
</evidence>
<comment type="caution">
    <text evidence="10">The sequence shown here is derived from an EMBL/GenBank/DDBJ whole genome shotgun (WGS) entry which is preliminary data.</text>
</comment>
<dbReference type="PRINTS" id="PR00024">
    <property type="entry name" value="HOMEOBOX"/>
</dbReference>
<feature type="compositionally biased region" description="Low complexity" evidence="8">
    <location>
        <begin position="401"/>
        <end position="413"/>
    </location>
</feature>
<evidence type="ECO:0000256" key="6">
    <source>
        <dbReference type="PROSITE-ProRule" id="PRU00108"/>
    </source>
</evidence>
<dbReference type="PROSITE" id="PS50071">
    <property type="entry name" value="HOMEOBOX_2"/>
    <property type="match status" value="1"/>
</dbReference>
<keyword evidence="5 6" id="KW-0539">Nucleus</keyword>
<keyword evidence="3 6" id="KW-0238">DNA-binding</keyword>
<dbReference type="Pfam" id="PF00046">
    <property type="entry name" value="Homeodomain"/>
    <property type="match status" value="1"/>
</dbReference>
<dbReference type="InterPro" id="IPR020479">
    <property type="entry name" value="HD_metazoa"/>
</dbReference>
<feature type="region of interest" description="Disordered" evidence="8">
    <location>
        <begin position="334"/>
        <end position="472"/>
    </location>
</feature>
<evidence type="ECO:0000256" key="1">
    <source>
        <dbReference type="ARBA" id="ARBA00004123"/>
    </source>
</evidence>
<dbReference type="SUPFAM" id="SSF46689">
    <property type="entry name" value="Homeodomain-like"/>
    <property type="match status" value="1"/>
</dbReference>
<accession>A0AAD9NEY6</accession>
<dbReference type="GO" id="GO:0000978">
    <property type="term" value="F:RNA polymerase II cis-regulatory region sequence-specific DNA binding"/>
    <property type="evidence" value="ECO:0007669"/>
    <property type="project" value="TreeGrafter"/>
</dbReference>
<feature type="region of interest" description="Disordered" evidence="8">
    <location>
        <begin position="201"/>
        <end position="281"/>
    </location>
</feature>
<dbReference type="PROSITE" id="PS00032">
    <property type="entry name" value="ANTENNAPEDIA"/>
    <property type="match status" value="1"/>
</dbReference>
<dbReference type="GO" id="GO:0005634">
    <property type="term" value="C:nucleus"/>
    <property type="evidence" value="ECO:0007669"/>
    <property type="project" value="UniProtKB-SubCell"/>
</dbReference>